<dbReference type="Proteomes" id="UP001554567">
    <property type="component" value="Unassembled WGS sequence"/>
</dbReference>
<gene>
    <name evidence="1" type="primary">ypfM</name>
    <name evidence="1" type="ORF">ABW286_03485</name>
</gene>
<protein>
    <submittedName>
        <fullName evidence="1">Protein YpfM</fullName>
    </submittedName>
</protein>
<organism evidence="1 2">
    <name type="scientific">Erwinia papayae</name>
    <dbReference type="NCBI Taxonomy" id="206499"/>
    <lineage>
        <taxon>Bacteria</taxon>
        <taxon>Pseudomonadati</taxon>
        <taxon>Pseudomonadota</taxon>
        <taxon>Gammaproteobacteria</taxon>
        <taxon>Enterobacterales</taxon>
        <taxon>Erwiniaceae</taxon>
        <taxon>Erwinia</taxon>
    </lineage>
</organism>
<comment type="caution">
    <text evidence="1">The sequence shown here is derived from an EMBL/GenBank/DDBJ whole genome shotgun (WGS) entry which is preliminary data.</text>
</comment>
<dbReference type="InterPro" id="IPR049852">
    <property type="entry name" value="YpfM-like"/>
</dbReference>
<sequence length="23" mass="2840">MIMMIDRELGNWKDFIEAMLARR</sequence>
<keyword evidence="2" id="KW-1185">Reference proteome</keyword>
<evidence type="ECO:0000313" key="2">
    <source>
        <dbReference type="Proteomes" id="UP001554567"/>
    </source>
</evidence>
<reference evidence="1 2" key="1">
    <citation type="submission" date="2024-07" db="EMBL/GenBank/DDBJ databases">
        <authorList>
            <person name="Dulla G.F.J."/>
            <person name="Delorm J.G."/>
        </authorList>
    </citation>
    <scope>NUCLEOTIDE SEQUENCE [LARGE SCALE GENOMIC DNA]</scope>
    <source>
        <strain evidence="1 2">JGD 233</strain>
    </source>
</reference>
<evidence type="ECO:0000313" key="1">
    <source>
        <dbReference type="EMBL" id="MEW5288249.1"/>
    </source>
</evidence>
<dbReference type="NCBIfam" id="NF033843">
    <property type="entry name" value="small_YpfM"/>
    <property type="match status" value="1"/>
</dbReference>
<proteinExistence type="predicted"/>
<accession>A0ABV3MXH6</accession>
<name>A0ABV3MXH6_9GAMM</name>
<dbReference type="EMBL" id="JBFKZN010000002">
    <property type="protein sequence ID" value="MEW5288249.1"/>
    <property type="molecule type" value="Genomic_DNA"/>
</dbReference>